<keyword evidence="2" id="KW-1003">Cell membrane</keyword>
<dbReference type="RefSeq" id="WP_191704938.1">
    <property type="nucleotide sequence ID" value="NZ_JACSPW010000016.1"/>
</dbReference>
<keyword evidence="3 7" id="KW-0472">Membrane</keyword>
<dbReference type="EMBL" id="JACSPW010000016">
    <property type="protein sequence ID" value="MBD8034440.1"/>
    <property type="molecule type" value="Genomic_DNA"/>
</dbReference>
<reference evidence="10 11" key="1">
    <citation type="submission" date="2020-08" db="EMBL/GenBank/DDBJ databases">
        <title>A Genomic Blueprint of the Chicken Gut Microbiome.</title>
        <authorList>
            <person name="Gilroy R."/>
            <person name="Ravi A."/>
            <person name="Getino M."/>
            <person name="Pursley I."/>
            <person name="Horton D.L."/>
            <person name="Alikhan N.-F."/>
            <person name="Baker D."/>
            <person name="Gharbi K."/>
            <person name="Hall N."/>
            <person name="Watson M."/>
            <person name="Adriaenssens E.M."/>
            <person name="Foster-Nyarko E."/>
            <person name="Jarju S."/>
            <person name="Secka A."/>
            <person name="Antonio M."/>
            <person name="Oren A."/>
            <person name="Chaudhuri R."/>
            <person name="La Ragione R.M."/>
            <person name="Hildebrand F."/>
            <person name="Pallen M.J."/>
        </authorList>
    </citation>
    <scope>NUCLEOTIDE SEQUENCE [LARGE SCALE GENOMIC DNA]</scope>
    <source>
        <strain evidence="10 11">Sa1YVA6</strain>
    </source>
</reference>
<dbReference type="PROSITE" id="PS50885">
    <property type="entry name" value="HAMP"/>
    <property type="match status" value="1"/>
</dbReference>
<evidence type="ECO:0000256" key="2">
    <source>
        <dbReference type="ARBA" id="ARBA00022475"/>
    </source>
</evidence>
<dbReference type="PANTHER" id="PTHR32089">
    <property type="entry name" value="METHYL-ACCEPTING CHEMOTAXIS PROTEIN MCPB"/>
    <property type="match status" value="1"/>
</dbReference>
<accession>A0ABR8XR81</accession>
<organism evidence="10 11">
    <name type="scientific">Solibacillus merdavium</name>
    <dbReference type="NCBI Taxonomy" id="2762218"/>
    <lineage>
        <taxon>Bacteria</taxon>
        <taxon>Bacillati</taxon>
        <taxon>Bacillota</taxon>
        <taxon>Bacilli</taxon>
        <taxon>Bacillales</taxon>
        <taxon>Caryophanaceae</taxon>
        <taxon>Solibacillus</taxon>
    </lineage>
</organism>
<dbReference type="InterPro" id="IPR004090">
    <property type="entry name" value="Chemotax_Me-accpt_rcpt"/>
</dbReference>
<evidence type="ECO:0000256" key="7">
    <source>
        <dbReference type="SAM" id="Phobius"/>
    </source>
</evidence>
<keyword evidence="11" id="KW-1185">Reference proteome</keyword>
<evidence type="ECO:0000256" key="1">
    <source>
        <dbReference type="ARBA" id="ARBA00004236"/>
    </source>
</evidence>
<dbReference type="Gene3D" id="1.10.287.950">
    <property type="entry name" value="Methyl-accepting chemotaxis protein"/>
    <property type="match status" value="1"/>
</dbReference>
<dbReference type="PRINTS" id="PR00260">
    <property type="entry name" value="CHEMTRNSDUCR"/>
</dbReference>
<keyword evidence="7" id="KW-1133">Transmembrane helix</keyword>
<dbReference type="SMART" id="SM00283">
    <property type="entry name" value="MA"/>
    <property type="match status" value="1"/>
</dbReference>
<dbReference type="Pfam" id="PF00672">
    <property type="entry name" value="HAMP"/>
    <property type="match status" value="1"/>
</dbReference>
<comment type="similarity">
    <text evidence="5">Belongs to the methyl-accepting chemotaxis (MCP) protein family.</text>
</comment>
<evidence type="ECO:0000256" key="4">
    <source>
        <dbReference type="ARBA" id="ARBA00023224"/>
    </source>
</evidence>
<sequence>MSVRKKLNVGFIIIGTLLLLSIGFATMQFYRIGDEVSKAVDVQMAQVQRINEIQQNLLSQEIYARAYTVDPSQKNLDLVTDHTSHLVRLIDEVQSANTLPEATSIINNIKTQSETLIQQISQITSAVQERDISSALTLVSGDYTYTSSFISELAEKIEQIENIELDNMVDSTQSMISFSTILSVIFILITIVVIILYMMYTKRGITSPLQVITKDLEEIANGNLKVAHKPIKTKDELGMLSRAFTLLQHNFEELLVSIQKNSDQLSTSADALKKNSHTISSETAQINKLITHTAKTAETMTVGASESALAVDETTQGINSIAVATQDLHSGSVTLAQASSDGVKIIDEATQQMQTVYESTQSISKLSNALIEQSEQISTITNAITNIADQTNLLALNAAIEAARAGEHGKGFAVVADEVRKLAEQSKNSASSIAILIENIQSNTQNMSEAVENSLHCANDGVIVIDRAGQAFHSITNNIHTMSERVEHISATSQQISASSEEVSASVIEISHGTEKTTANVEKVADATKLQAEVVLQMEELSKQLAEQATQLQQSMNKFNL</sequence>
<evidence type="ECO:0000256" key="3">
    <source>
        <dbReference type="ARBA" id="ARBA00023136"/>
    </source>
</evidence>
<dbReference type="PANTHER" id="PTHR32089:SF112">
    <property type="entry name" value="LYSOZYME-LIKE PROTEIN-RELATED"/>
    <property type="match status" value="1"/>
</dbReference>
<dbReference type="InterPro" id="IPR003660">
    <property type="entry name" value="HAMP_dom"/>
</dbReference>
<feature type="domain" description="HAMP" evidence="9">
    <location>
        <begin position="203"/>
        <end position="256"/>
    </location>
</feature>
<evidence type="ECO:0000313" key="10">
    <source>
        <dbReference type="EMBL" id="MBD8034440.1"/>
    </source>
</evidence>
<proteinExistence type="inferred from homology"/>
<evidence type="ECO:0000256" key="5">
    <source>
        <dbReference type="ARBA" id="ARBA00029447"/>
    </source>
</evidence>
<feature type="domain" description="Methyl-accepting transducer" evidence="8">
    <location>
        <begin position="275"/>
        <end position="511"/>
    </location>
</feature>
<evidence type="ECO:0000313" key="11">
    <source>
        <dbReference type="Proteomes" id="UP000600565"/>
    </source>
</evidence>
<evidence type="ECO:0000256" key="6">
    <source>
        <dbReference type="PROSITE-ProRule" id="PRU00284"/>
    </source>
</evidence>
<evidence type="ECO:0000259" key="8">
    <source>
        <dbReference type="PROSITE" id="PS50111"/>
    </source>
</evidence>
<comment type="subcellular location">
    <subcellularLocation>
        <location evidence="1">Cell membrane</location>
    </subcellularLocation>
</comment>
<dbReference type="Pfam" id="PF00015">
    <property type="entry name" value="MCPsignal"/>
    <property type="match status" value="1"/>
</dbReference>
<dbReference type="InterPro" id="IPR004089">
    <property type="entry name" value="MCPsignal_dom"/>
</dbReference>
<comment type="caution">
    <text evidence="10">The sequence shown here is derived from an EMBL/GenBank/DDBJ whole genome shotgun (WGS) entry which is preliminary data.</text>
</comment>
<feature type="transmembrane region" description="Helical" evidence="7">
    <location>
        <begin position="175"/>
        <end position="200"/>
    </location>
</feature>
<name>A0ABR8XR81_9BACL</name>
<protein>
    <submittedName>
        <fullName evidence="10">Methyl-accepting chemotaxis protein</fullName>
    </submittedName>
</protein>
<dbReference type="SMART" id="SM00304">
    <property type="entry name" value="HAMP"/>
    <property type="match status" value="1"/>
</dbReference>
<dbReference type="PROSITE" id="PS50111">
    <property type="entry name" value="CHEMOTAXIS_TRANSDUC_2"/>
    <property type="match status" value="1"/>
</dbReference>
<evidence type="ECO:0000259" key="9">
    <source>
        <dbReference type="PROSITE" id="PS50885"/>
    </source>
</evidence>
<gene>
    <name evidence="10" type="ORF">H9632_15315</name>
</gene>
<keyword evidence="7" id="KW-0812">Transmembrane</keyword>
<dbReference type="SUPFAM" id="SSF58104">
    <property type="entry name" value="Methyl-accepting chemotaxis protein (MCP) signaling domain"/>
    <property type="match status" value="1"/>
</dbReference>
<dbReference type="CDD" id="cd06225">
    <property type="entry name" value="HAMP"/>
    <property type="match status" value="1"/>
</dbReference>
<dbReference type="Proteomes" id="UP000600565">
    <property type="component" value="Unassembled WGS sequence"/>
</dbReference>
<keyword evidence="4 6" id="KW-0807">Transducer</keyword>